<proteinExistence type="predicted"/>
<feature type="chain" id="PRO_5003071571" evidence="2">
    <location>
        <begin position="24"/>
        <end position="2895"/>
    </location>
</feature>
<feature type="region of interest" description="Disordered" evidence="1">
    <location>
        <begin position="2860"/>
        <end position="2883"/>
    </location>
</feature>
<dbReference type="HOGENOM" id="CLU_226489_0_0_0"/>
<evidence type="ECO:0000313" key="3">
    <source>
        <dbReference type="EMBL" id="ADE53282.1"/>
    </source>
</evidence>
<dbReference type="KEGG" id="caa:Caka_0256"/>
<accession>D5ELV7</accession>
<dbReference type="RefSeq" id="WP_013042008.1">
    <property type="nucleotide sequence ID" value="NC_014008.1"/>
</dbReference>
<dbReference type="eggNOG" id="COG3209">
    <property type="taxonomic scope" value="Bacteria"/>
</dbReference>
<dbReference type="PANTHER" id="PTHR32305">
    <property type="match status" value="1"/>
</dbReference>
<dbReference type="Gene3D" id="2.60.40.10">
    <property type="entry name" value="Immunoglobulins"/>
    <property type="match status" value="1"/>
</dbReference>
<dbReference type="EMBL" id="CP001998">
    <property type="protein sequence ID" value="ADE53282.1"/>
    <property type="molecule type" value="Genomic_DNA"/>
</dbReference>
<feature type="signal peptide" evidence="2">
    <location>
        <begin position="1"/>
        <end position="23"/>
    </location>
</feature>
<keyword evidence="2" id="KW-0732">Signal</keyword>
<feature type="region of interest" description="Disordered" evidence="1">
    <location>
        <begin position="309"/>
        <end position="329"/>
    </location>
</feature>
<evidence type="ECO:0000256" key="1">
    <source>
        <dbReference type="SAM" id="MobiDB-lite"/>
    </source>
</evidence>
<protein>
    <submittedName>
        <fullName evidence="3">YD repeat protein</fullName>
    </submittedName>
</protein>
<dbReference type="STRING" id="583355.Caka_0256"/>
<dbReference type="Gene3D" id="2.180.10.10">
    <property type="entry name" value="RHS repeat-associated core"/>
    <property type="match status" value="4"/>
</dbReference>
<reference evidence="3 4" key="1">
    <citation type="journal article" date="2010" name="Stand. Genomic Sci.">
        <title>Complete genome sequence of Coraliomargarita akajimensis type strain (04OKA010-24).</title>
        <authorList>
            <person name="Mavromatis K."/>
            <person name="Abt B."/>
            <person name="Brambilla E."/>
            <person name="Lapidus A."/>
            <person name="Copeland A."/>
            <person name="Deshpande S."/>
            <person name="Nolan M."/>
            <person name="Lucas S."/>
            <person name="Tice H."/>
            <person name="Cheng J.F."/>
            <person name="Han C."/>
            <person name="Detter J.C."/>
            <person name="Woyke T."/>
            <person name="Goodwin L."/>
            <person name="Pitluck S."/>
            <person name="Held B."/>
            <person name="Brettin T."/>
            <person name="Tapia R."/>
            <person name="Ivanova N."/>
            <person name="Mikhailova N."/>
            <person name="Pati A."/>
            <person name="Liolios K."/>
            <person name="Chen A."/>
            <person name="Palaniappan K."/>
            <person name="Land M."/>
            <person name="Hauser L."/>
            <person name="Chang Y.J."/>
            <person name="Jeffries C.D."/>
            <person name="Rohde M."/>
            <person name="Goker M."/>
            <person name="Bristow J."/>
            <person name="Eisen J.A."/>
            <person name="Markowitz V."/>
            <person name="Hugenholtz P."/>
            <person name="Klenk H.P."/>
            <person name="Kyrpides N.C."/>
        </authorList>
    </citation>
    <scope>NUCLEOTIDE SEQUENCE [LARGE SCALE GENOMIC DNA]</scope>
    <source>
        <strain evidence="4">DSM 45221 / IAM 15411 / JCM 23193 / KCTC 12865</strain>
    </source>
</reference>
<organism evidence="3 4">
    <name type="scientific">Coraliomargarita akajimensis (strain DSM 45221 / IAM 15411 / JCM 23193 / KCTC 12865 / 04OKA010-24)</name>
    <dbReference type="NCBI Taxonomy" id="583355"/>
    <lineage>
        <taxon>Bacteria</taxon>
        <taxon>Pseudomonadati</taxon>
        <taxon>Verrucomicrobiota</taxon>
        <taxon>Opitutia</taxon>
        <taxon>Puniceicoccales</taxon>
        <taxon>Coraliomargaritaceae</taxon>
        <taxon>Coraliomargarita</taxon>
    </lineage>
</organism>
<dbReference type="InterPro" id="IPR008964">
    <property type="entry name" value="Invasin/intimin_cell_adhesion"/>
</dbReference>
<evidence type="ECO:0000256" key="2">
    <source>
        <dbReference type="SAM" id="SignalP"/>
    </source>
</evidence>
<feature type="region of interest" description="Disordered" evidence="1">
    <location>
        <begin position="691"/>
        <end position="713"/>
    </location>
</feature>
<evidence type="ECO:0000313" key="4">
    <source>
        <dbReference type="Proteomes" id="UP000000925"/>
    </source>
</evidence>
<dbReference type="InterPro" id="IPR031325">
    <property type="entry name" value="RHS_repeat"/>
</dbReference>
<keyword evidence="4" id="KW-1185">Reference proteome</keyword>
<name>D5ELV7_CORAD</name>
<feature type="compositionally biased region" description="Polar residues" evidence="1">
    <location>
        <begin position="2860"/>
        <end position="2870"/>
    </location>
</feature>
<dbReference type="Pfam" id="PF05593">
    <property type="entry name" value="RHS_repeat"/>
    <property type="match status" value="2"/>
</dbReference>
<dbReference type="PROSITE" id="PS00018">
    <property type="entry name" value="EF_HAND_1"/>
    <property type="match status" value="1"/>
</dbReference>
<dbReference type="OrthoDB" id="173920at2"/>
<dbReference type="InterPro" id="IPR018247">
    <property type="entry name" value="EF_Hand_1_Ca_BS"/>
</dbReference>
<dbReference type="InterPro" id="IPR013783">
    <property type="entry name" value="Ig-like_fold"/>
</dbReference>
<dbReference type="SUPFAM" id="SSF49373">
    <property type="entry name" value="Invasin/intimin cell-adhesion fragments"/>
    <property type="match status" value="1"/>
</dbReference>
<dbReference type="PANTHER" id="PTHR32305:SF15">
    <property type="entry name" value="PROTEIN RHSA-RELATED"/>
    <property type="match status" value="1"/>
</dbReference>
<dbReference type="InterPro" id="IPR022385">
    <property type="entry name" value="Rhs_assc_core"/>
</dbReference>
<sequence length="2895" mass="317272">MRLSLLALAAIVQPIVFTSGLSAQQQGPNWWYTPSDGGAPVAVTPAASAADNQTVANIGQAKWMAMRAIEEMEAQAPGSALGDSAQNEGDAGYQSLSELYDFLQVSSGANVDNFAPLNLGQLKSISAPFYERFDELSIDPLGPTSLNLVPTGAGYSIYPWTDATEDDLNYALAQLGQLKHVLGFQLGSHWVPTTDGDGDGIPDWWIGSDEVIIHSIKLSSLSESLGVYTVQIAVQDARGSAVAGAAVTIAKDVGTGTLSNTVVTTDSQGTASFTYEPSSVGAHILSAALADAKTLRVYIDAPVSTPHITQSAPGIQQDRDPLSESGKTSGLVGPYSDYYSLTPGQYTIYERHENGEAFPYWESPYDYAYGGVMLYTSTAISEGSPEIDRMHLYLASDFSLAIEHRVVREGLLPQVPVLTASFDTESAIWYFYVDEFSPPGEATKNAATANYSLTYYSQSFTHAIAAPGIQGTIDIPWSNHSFGESYSEGESTAICPGVWIYGFSSDGYLSDQQKYTYSYGTDTFELRSSISVLLDGTALNFELPSGIESLREELYETKSNTEDTRLYSDLYWTFEVLSLSGSSQSLSNLGISVYLVTTLAESETRQPVQLPVGQEVRFLEPEDGVFTRLEFELHETPSCNFVLKVGAELVGVWNNTNLGAQFIRYVVPEASQPASMPVDEAAGPKYRKIALNGRPISDDKPQSEAESDEEPEETYIDALSLSLRHSVTDIYVPVPASDLALSVRRNAAPEIWSLKNGLRPHERLDLPFGVGWSTNLTPTIKLTLGDYTGVSSTPTDPDMATVYDENGEAFSYAIKYKAGVYQNGISPVTSPTTANIDGFIARPNGRHNQQAYLNDLAISDDGTTFTLSKRFGTTVTYELVAGASHVISANRMNGSEVSQKIYYARATKVTDKYENSLIYKYAGSSLIPHLVAYDSDNDSDADDESLRILVGYSNGRIDQVVDPNDNIISYGYANGAISIEAPHLTAGEQALLDNGFNFGTSYPTLSTVTHADSSETNYGYYYTKELDEYSELIDIENNKFHHHHVYLNSITDANDNEYRFVYDQMGSYYDWHQALWLQVLELDGDEHTGYYKPSGRPFKVSGVDLPAVGAEGTVDVSFNDNSVIALGQGAVLSGCLRETVVEDAEGSTITYNWPIEGYTDVEELPDVRNSYGTDEEDFSTPMMVYFKRMQITYAMGAGNEDLTETFDFNPDAGMAVAQASDVNSNLTSFAYNDVLTGGYYASRYPEPTSQQNAHADTKSFTYTDTALSGRVMDSITDEAGRYTHYTLDSIGRRTHERIYKSQGGQLLSHTEFTYDTSLKGFMRQRIVHSHASDALLPADPTWSNGAVPDKMVTLYEPYTSGVDKGRVKRQAVDMDKSGTISDGDLITSYTYDANGNRRSITDPNNYTTWFFYDERNRLKQTIYPDDTSRQTVYDPRGNVVLEINENGKLVGHEYDQLNRRIRTIVDMDGDLVFDSAHEDHFTGDSAPDLITTFAYNDVNSLTVTVDPRGYGTRNQYDNLQRLRKTIAPVADAQLDAQTGIYVPVVDSATDYTTQFEYETSKNSGSGLFSSTAFKPTLITDPRGYETRNEYDELYRLERSKVQYEIGAIEPEHKFATTSYEYDAVGNQTAVVDPLSKRSETVYDGLNRPIATLLAVGTSDESVSLSAYTSTGLAYQTIQLVNGSYHAATQLYTAGTLDRKTDTEYDRAGRAVLQLQPQVYDAVAQTNDRPETRTGYDANGNVVQSINPRGYTWDTYYDSRNRPYITLEPGTYDASINEWGRARVDTFYDAVGNVTSITDARGYSTYTTYDAANRPRLVMSPEVTFANGTTGYPALRNTYDAAGNVLTIEHGTVADPAVAEPVFTSARTSTTNTYDALGRLKTTMDAETIVVHNEYDEVGNRIAVIDGKNQRTEFTYDGLSRNTATLNGVFGAGANEYADATVFVFDAVNQTDRYRGVTPSAAGQHTSYDYDHRHRLKTVDYGADLVIDRAYHYDVLGNILVVDEAGTQSDVAYVYDALNRIRAEHSAGVWHLYEYDLAGNRDASFYAVTDAALTTPELLIASPVSESTLSRSGAVSAHRSIQTTYDSVNRTATMTEGDRQGQYRYDFSGSIIEKWQANGDRVIQAYDALGRVETIRGPGLIGDELYVTQNAYDLYGNLAKITETYPQGKLTDRIVENSYDGANRLHTETITSGAHVVITTYAYDAAHNRTLRQMDADGSGSFSTGDIHTRTVFTNALNQPAYSYTDSNNSGSWESGEARVDYLHDDRGNRQSAAEDTNGDGVSDRTVNYVYDYENRLEQLSNATGTYSYAYDYRTRRVVRDESAAGGSRTVVSFSGGTSVREYANGAVRPNVEYIRGSDYGGGIGGILYTVRPDYIHLESLPLSAYSTGQDGQYGISTNATFAGDGYELQIGSNSWKKFDFSYTVTPNTMLTFEFFSDDDGEALAIGFDNDNSYLTAPPASLLKLSGDQTGLNPSRFNQTYDNYEVGSGWKAYAIPLGDHMSGPMTELVFVCDEDRTSHTASARYRNIQIFEGTAQELVSFKHYNARGDVVAATDASGALTYQAAYEAFGQHGSTDSSADWGSTLDRQQANTKDEDPTGLLNEGFRYRDLESGTFITRDPLGFVDGPNVYTYVVQNPWTFFDPLGLNKFDSAKMAALRAKAQDPNNSAMTRLGAAFQALGTGLNPFNSESNLRVGMRQFNQNAEVARGKLKEAPPVIREVSQFTMGVGMAGTAPLSVPAGVGELTDAVQQKGITQTAKDVATGLVDHALSNPVEFAGEMVVAGAATKPLKATPKQTGTTTVTSWADEGITPVLNSGKWVMKGEATLWNFWKSGLPGPKATWTSKFPFIKFEKSKADFSNSITDKVPNSSLKTPPGAEAWKASLGQRVLKETAEEAE</sequence>
<dbReference type="Proteomes" id="UP000000925">
    <property type="component" value="Chromosome"/>
</dbReference>
<dbReference type="InterPro" id="IPR050708">
    <property type="entry name" value="T6SS_VgrG/RHS"/>
</dbReference>
<gene>
    <name evidence="3" type="ordered locus">Caka_0256</name>
</gene>
<dbReference type="NCBIfam" id="TIGR03696">
    <property type="entry name" value="Rhs_assc_core"/>
    <property type="match status" value="1"/>
</dbReference>